<dbReference type="EMBL" id="FRBK01000010">
    <property type="protein sequence ID" value="SHM36487.1"/>
    <property type="molecule type" value="Genomic_DNA"/>
</dbReference>
<dbReference type="GO" id="GO:0003700">
    <property type="term" value="F:DNA-binding transcription factor activity"/>
    <property type="evidence" value="ECO:0007669"/>
    <property type="project" value="TreeGrafter"/>
</dbReference>
<dbReference type="InterPro" id="IPR009057">
    <property type="entry name" value="Homeodomain-like_sf"/>
</dbReference>
<keyword evidence="4" id="KW-0804">Transcription</keyword>
<accession>A0A9X8QV59</accession>
<dbReference type="PROSITE" id="PS50977">
    <property type="entry name" value="HTH_TETR_2"/>
    <property type="match status" value="1"/>
</dbReference>
<protein>
    <submittedName>
        <fullName evidence="8">Transcriptional regulator, TetR family</fullName>
    </submittedName>
</protein>
<keyword evidence="3 5" id="KW-0238">DNA-binding</keyword>
<dbReference type="InterPro" id="IPR003012">
    <property type="entry name" value="Tet_transcr_reg_TetR"/>
</dbReference>
<dbReference type="RefSeq" id="WP_073445903.1">
    <property type="nucleotide sequence ID" value="NZ_FRBK01000010.1"/>
</dbReference>
<feature type="region of interest" description="Disordered" evidence="6">
    <location>
        <begin position="160"/>
        <end position="181"/>
    </location>
</feature>
<evidence type="ECO:0000256" key="4">
    <source>
        <dbReference type="ARBA" id="ARBA00023163"/>
    </source>
</evidence>
<evidence type="ECO:0000256" key="3">
    <source>
        <dbReference type="ARBA" id="ARBA00023125"/>
    </source>
</evidence>
<dbReference type="GO" id="GO:0000976">
    <property type="term" value="F:transcription cis-regulatory region binding"/>
    <property type="evidence" value="ECO:0007669"/>
    <property type="project" value="TreeGrafter"/>
</dbReference>
<dbReference type="InterPro" id="IPR001647">
    <property type="entry name" value="HTH_TetR"/>
</dbReference>
<dbReference type="SUPFAM" id="SSF46689">
    <property type="entry name" value="Homeodomain-like"/>
    <property type="match status" value="1"/>
</dbReference>
<dbReference type="AlphaFoldDB" id="A0A9X8QV59"/>
<feature type="domain" description="HTH tetR-type" evidence="7">
    <location>
        <begin position="4"/>
        <end position="64"/>
    </location>
</feature>
<evidence type="ECO:0000256" key="1">
    <source>
        <dbReference type="ARBA" id="ARBA00022491"/>
    </source>
</evidence>
<comment type="caution">
    <text evidence="8">The sequence shown here is derived from an EMBL/GenBank/DDBJ whole genome shotgun (WGS) entry which is preliminary data.</text>
</comment>
<gene>
    <name evidence="8" type="ORF">SAMN05216268_110196</name>
</gene>
<dbReference type="InterPro" id="IPR004111">
    <property type="entry name" value="Repressor_TetR_C"/>
</dbReference>
<evidence type="ECO:0000313" key="9">
    <source>
        <dbReference type="Proteomes" id="UP000184388"/>
    </source>
</evidence>
<sequence length="241" mass="27286">MVSRIDRNVVVEAALRLLNESGLDGLTLRRIAKELDVQAPALYWHFKNKQELLDEMATEIFRRLFRATMPEGGPGADGRWPTWREMVYQTCVVLRRELLRYRDGGKVVSGTRMTDDTFAAPLELFLSHFVAAGYTLPEASRAWWTAYNYTVGLVIEEQSVHPDPERPEVRDPSYDQDDRERRLGGTYPLAAQAGRTLFDDVEEAFEAGLQIIVAGIEANHLKRLASACQAPRRHGDPSETP</sequence>
<dbReference type="SUPFAM" id="SSF48498">
    <property type="entry name" value="Tetracyclin repressor-like, C-terminal domain"/>
    <property type="match status" value="1"/>
</dbReference>
<evidence type="ECO:0000256" key="2">
    <source>
        <dbReference type="ARBA" id="ARBA00023015"/>
    </source>
</evidence>
<evidence type="ECO:0000259" key="7">
    <source>
        <dbReference type="PROSITE" id="PS50977"/>
    </source>
</evidence>
<dbReference type="GO" id="GO:0045892">
    <property type="term" value="P:negative regulation of DNA-templated transcription"/>
    <property type="evidence" value="ECO:0007669"/>
    <property type="project" value="InterPro"/>
</dbReference>
<dbReference type="Pfam" id="PF00440">
    <property type="entry name" value="TetR_N"/>
    <property type="match status" value="1"/>
</dbReference>
<dbReference type="PROSITE" id="PS01081">
    <property type="entry name" value="HTH_TETR_1"/>
    <property type="match status" value="1"/>
</dbReference>
<dbReference type="Pfam" id="PF02909">
    <property type="entry name" value="TetR_C_1"/>
    <property type="match status" value="1"/>
</dbReference>
<name>A0A9X8QV59_9ACTN</name>
<organism evidence="8 9">
    <name type="scientific">Streptomyces yunnanensis</name>
    <dbReference type="NCBI Taxonomy" id="156453"/>
    <lineage>
        <taxon>Bacteria</taxon>
        <taxon>Bacillati</taxon>
        <taxon>Actinomycetota</taxon>
        <taxon>Actinomycetes</taxon>
        <taxon>Kitasatosporales</taxon>
        <taxon>Streptomycetaceae</taxon>
        <taxon>Streptomyces</taxon>
    </lineage>
</organism>
<evidence type="ECO:0000256" key="6">
    <source>
        <dbReference type="SAM" id="MobiDB-lite"/>
    </source>
</evidence>
<dbReference type="InterPro" id="IPR036271">
    <property type="entry name" value="Tet_transcr_reg_TetR-rel_C_sf"/>
</dbReference>
<dbReference type="Gene3D" id="1.10.10.60">
    <property type="entry name" value="Homeodomain-like"/>
    <property type="match status" value="1"/>
</dbReference>
<evidence type="ECO:0000313" key="8">
    <source>
        <dbReference type="EMBL" id="SHM36487.1"/>
    </source>
</evidence>
<dbReference type="PANTHER" id="PTHR30055">
    <property type="entry name" value="HTH-TYPE TRANSCRIPTIONAL REGULATOR RUTR"/>
    <property type="match status" value="1"/>
</dbReference>
<dbReference type="PANTHER" id="PTHR30055:SF151">
    <property type="entry name" value="TRANSCRIPTIONAL REGULATORY PROTEIN"/>
    <property type="match status" value="1"/>
</dbReference>
<reference evidence="9" key="1">
    <citation type="submission" date="2016-11" db="EMBL/GenBank/DDBJ databases">
        <authorList>
            <person name="Jaros S."/>
            <person name="Januszkiewicz K."/>
            <person name="Wedrychowicz H."/>
        </authorList>
    </citation>
    <scope>NUCLEOTIDE SEQUENCE [LARGE SCALE GENOMIC DNA]</scope>
    <source>
        <strain evidence="9">CGMCC 4.3555</strain>
    </source>
</reference>
<dbReference type="InterPro" id="IPR023772">
    <property type="entry name" value="DNA-bd_HTH_TetR-type_CS"/>
</dbReference>
<dbReference type="GO" id="GO:0046677">
    <property type="term" value="P:response to antibiotic"/>
    <property type="evidence" value="ECO:0007669"/>
    <property type="project" value="InterPro"/>
</dbReference>
<keyword evidence="1" id="KW-0678">Repressor</keyword>
<keyword evidence="2" id="KW-0805">Transcription regulation</keyword>
<dbReference type="Proteomes" id="UP000184388">
    <property type="component" value="Unassembled WGS sequence"/>
</dbReference>
<feature type="DNA-binding region" description="H-T-H motif" evidence="5">
    <location>
        <begin position="27"/>
        <end position="46"/>
    </location>
</feature>
<evidence type="ECO:0000256" key="5">
    <source>
        <dbReference type="PROSITE-ProRule" id="PRU00335"/>
    </source>
</evidence>
<dbReference type="PRINTS" id="PR00400">
    <property type="entry name" value="TETREPRESSOR"/>
</dbReference>
<dbReference type="PRINTS" id="PR00455">
    <property type="entry name" value="HTHTETR"/>
</dbReference>
<dbReference type="InterPro" id="IPR050109">
    <property type="entry name" value="HTH-type_TetR-like_transc_reg"/>
</dbReference>
<dbReference type="Gene3D" id="1.10.357.10">
    <property type="entry name" value="Tetracycline Repressor, domain 2"/>
    <property type="match status" value="1"/>
</dbReference>
<proteinExistence type="predicted"/>